<accession>A0ABW1IM96</accession>
<evidence type="ECO:0000256" key="10">
    <source>
        <dbReference type="NCBIfam" id="TIGR02408"/>
    </source>
</evidence>
<keyword evidence="7 11" id="KW-0560">Oxidoreductase</keyword>
<evidence type="ECO:0000313" key="11">
    <source>
        <dbReference type="EMBL" id="MFC5986155.1"/>
    </source>
</evidence>
<dbReference type="InterPro" id="IPR012774">
    <property type="entry name" value="EctD"/>
</dbReference>
<organism evidence="11 12">
    <name type="scientific">Marinicrinis lubricantis</name>
    <dbReference type="NCBI Taxonomy" id="2086470"/>
    <lineage>
        <taxon>Bacteria</taxon>
        <taxon>Bacillati</taxon>
        <taxon>Bacillota</taxon>
        <taxon>Bacilli</taxon>
        <taxon>Bacillales</taxon>
        <taxon>Paenibacillaceae</taxon>
    </lineage>
</organism>
<evidence type="ECO:0000256" key="5">
    <source>
        <dbReference type="ARBA" id="ARBA00022723"/>
    </source>
</evidence>
<dbReference type="PANTHER" id="PTHR20883:SF48">
    <property type="entry name" value="ECTOINE DIOXYGENASE"/>
    <property type="match status" value="1"/>
</dbReference>
<dbReference type="PANTHER" id="PTHR20883">
    <property type="entry name" value="PHYTANOYL-COA DIOXYGENASE DOMAIN CONTAINING 1"/>
    <property type="match status" value="1"/>
</dbReference>
<proteinExistence type="inferred from homology"/>
<dbReference type="EC" id="1.14.11.55" evidence="10"/>
<sequence>MSITKMTDVYPTRTGTEVKIIQRQDPVVYGKDKKGPLSVEQLDFFEKNGYLFLENYFTPQEVEELQQEMNRMLEANRGSSASEVILEPDGDDVRSIFAVHQSSSVFEALYKKPKLNEAARQILGSEVYIHQSRINFKPGFAGKEFYWHSDFETWHAEDGMPRMRAFSCSIALTDNYPFNGPLMVMPGSHQKFVSCIGETPDDHYKHSLRKQEYGVPDHDSLTMLAEQYGIETPVGKAGSILLFDCNIMHGSNSNISPYPRSNIFMVFNSVENKLTDPFAAAKPRPEFIAHRS</sequence>
<evidence type="ECO:0000256" key="2">
    <source>
        <dbReference type="ARBA" id="ARBA00004063"/>
    </source>
</evidence>
<comment type="cofactor">
    <cofactor evidence="1">
        <name>Fe(2+)</name>
        <dbReference type="ChEBI" id="CHEBI:29033"/>
    </cofactor>
</comment>
<dbReference type="EMBL" id="JBHSQV010000036">
    <property type="protein sequence ID" value="MFC5986155.1"/>
    <property type="molecule type" value="Genomic_DNA"/>
</dbReference>
<evidence type="ECO:0000256" key="8">
    <source>
        <dbReference type="ARBA" id="ARBA00023004"/>
    </source>
</evidence>
<dbReference type="Proteomes" id="UP001596250">
    <property type="component" value="Unassembled WGS sequence"/>
</dbReference>
<dbReference type="Pfam" id="PF05721">
    <property type="entry name" value="PhyH"/>
    <property type="match status" value="1"/>
</dbReference>
<evidence type="ECO:0000256" key="1">
    <source>
        <dbReference type="ARBA" id="ARBA00001954"/>
    </source>
</evidence>
<evidence type="ECO:0000313" key="12">
    <source>
        <dbReference type="Proteomes" id="UP001596250"/>
    </source>
</evidence>
<dbReference type="RefSeq" id="WP_379893488.1">
    <property type="nucleotide sequence ID" value="NZ_CBCSCT010000001.1"/>
</dbReference>
<reference evidence="12" key="1">
    <citation type="journal article" date="2019" name="Int. J. Syst. Evol. Microbiol.">
        <title>The Global Catalogue of Microorganisms (GCM) 10K type strain sequencing project: providing services to taxonomists for standard genome sequencing and annotation.</title>
        <authorList>
            <consortium name="The Broad Institute Genomics Platform"/>
            <consortium name="The Broad Institute Genome Sequencing Center for Infectious Disease"/>
            <person name="Wu L."/>
            <person name="Ma J."/>
        </authorList>
    </citation>
    <scope>NUCLEOTIDE SEQUENCE [LARGE SCALE GENOMIC DNA]</scope>
    <source>
        <strain evidence="12">CCM 8749</strain>
    </source>
</reference>
<evidence type="ECO:0000256" key="6">
    <source>
        <dbReference type="ARBA" id="ARBA00022964"/>
    </source>
</evidence>
<protein>
    <recommendedName>
        <fullName evidence="10">Ectoine hydroxylase</fullName>
        <ecNumber evidence="10">1.14.11.55</ecNumber>
    </recommendedName>
</protein>
<keyword evidence="6" id="KW-0223">Dioxygenase</keyword>
<evidence type="ECO:0000256" key="3">
    <source>
        <dbReference type="ARBA" id="ARBA00007851"/>
    </source>
</evidence>
<dbReference type="InterPro" id="IPR008775">
    <property type="entry name" value="Phytyl_CoA_dOase-like"/>
</dbReference>
<gene>
    <name evidence="11" type="primary">thpD</name>
    <name evidence="11" type="ORF">ACFPXP_06880</name>
</gene>
<name>A0ABW1IM96_9BACL</name>
<keyword evidence="5" id="KW-0479">Metal-binding</keyword>
<comment type="caution">
    <text evidence="11">The sequence shown here is derived from an EMBL/GenBank/DDBJ whole genome shotgun (WGS) entry which is preliminary data.</text>
</comment>
<keyword evidence="8" id="KW-0408">Iron</keyword>
<dbReference type="GO" id="GO:0016491">
    <property type="term" value="F:oxidoreductase activity"/>
    <property type="evidence" value="ECO:0007669"/>
    <property type="project" value="UniProtKB-KW"/>
</dbReference>
<comment type="similarity">
    <text evidence="3">Belongs to the PhyH family. EctD subfamily.</text>
</comment>
<comment type="catalytic activity">
    <reaction evidence="9">
        <text>L-ectoine + 2-oxoglutarate + O2 = 5-hydroxyectoine + succinate + CO2</text>
        <dbReference type="Rhea" id="RHEA:45740"/>
        <dbReference type="ChEBI" id="CHEBI:15379"/>
        <dbReference type="ChEBI" id="CHEBI:16526"/>
        <dbReference type="ChEBI" id="CHEBI:16810"/>
        <dbReference type="ChEBI" id="CHEBI:30031"/>
        <dbReference type="ChEBI" id="CHEBI:58515"/>
        <dbReference type="ChEBI" id="CHEBI:85413"/>
        <dbReference type="EC" id="1.14.11.55"/>
    </reaction>
</comment>
<keyword evidence="12" id="KW-1185">Reference proteome</keyword>
<dbReference type="NCBIfam" id="TIGR02408">
    <property type="entry name" value="ectoine_ThpD"/>
    <property type="match status" value="1"/>
</dbReference>
<comment type="function">
    <text evidence="2">Involved in the biosynthesis of 5-hydroxyectoine, called compatible solute, which helps organisms to survive extreme osmotic stress by acting as a highly soluble organic osmolyte. Catalyzes the 2-oxoglutarate-dependent selective hydroxylation of L-ectoine to yield (4S,5S)-5-hydroxyectoine.</text>
</comment>
<evidence type="ECO:0000256" key="9">
    <source>
        <dbReference type="ARBA" id="ARBA00049228"/>
    </source>
</evidence>
<evidence type="ECO:0000256" key="7">
    <source>
        <dbReference type="ARBA" id="ARBA00023002"/>
    </source>
</evidence>
<dbReference type="Gene3D" id="2.60.120.620">
    <property type="entry name" value="q2cbj1_9rhob like domain"/>
    <property type="match status" value="1"/>
</dbReference>
<comment type="subunit">
    <text evidence="4">Homodimer.</text>
</comment>
<dbReference type="SUPFAM" id="SSF51197">
    <property type="entry name" value="Clavaminate synthase-like"/>
    <property type="match status" value="1"/>
</dbReference>
<evidence type="ECO:0000256" key="4">
    <source>
        <dbReference type="ARBA" id="ARBA00011738"/>
    </source>
</evidence>